<dbReference type="KEGG" id="ker:91107258"/>
<accession>A0AAX4KVB5</accession>
<gene>
    <name evidence="2" type="ORF">V865_008457</name>
</gene>
<dbReference type="GeneID" id="91107258"/>
<dbReference type="RefSeq" id="XP_066088289.1">
    <property type="nucleotide sequence ID" value="XM_066232192.1"/>
</dbReference>
<dbReference type="Proteomes" id="UP001358614">
    <property type="component" value="Chromosome 3"/>
</dbReference>
<keyword evidence="3" id="KW-1185">Reference proteome</keyword>
<reference evidence="2 3" key="1">
    <citation type="submission" date="2024-01" db="EMBL/GenBank/DDBJ databases">
        <title>Comparative genomics of Cryptococcus and Kwoniella reveals pathogenesis evolution and contrasting modes of karyotype evolution via chromosome fusion or intercentromeric recombination.</title>
        <authorList>
            <person name="Coelho M.A."/>
            <person name="David-Palma M."/>
            <person name="Shea T."/>
            <person name="Bowers K."/>
            <person name="McGinley-Smith S."/>
            <person name="Mohammad A.W."/>
            <person name="Gnirke A."/>
            <person name="Yurkov A.M."/>
            <person name="Nowrousian M."/>
            <person name="Sun S."/>
            <person name="Cuomo C.A."/>
            <person name="Heitman J."/>
        </authorList>
    </citation>
    <scope>NUCLEOTIDE SEQUENCE [LARGE SCALE GENOMIC DNA]</scope>
    <source>
        <strain evidence="2 3">PYCC6329</strain>
    </source>
</reference>
<name>A0AAX4KVB5_9TREE</name>
<dbReference type="AlphaFoldDB" id="A0AAX4KVB5"/>
<sequence length="220" mass="24234">MGSAFSTVRWESPTGGKFRIYSRFYDVYGLANWQPVEVQERIIGHPAFERVGTCLVMVELKPNGTHEIEFRKEKQWTAKQVKFLDCALDGLPAPYHWWGLVVIRPHLRIAKEAADKIASAKSVVPAVLSPAFIPAPAPLPVIAKEKKETKKVTISEEKVIESPKEAVLGDKEMVPIEAKKAEETVTVEKTTEPAVKEGGVPQNPPSASPGGKKGKKKAEK</sequence>
<evidence type="ECO:0000313" key="2">
    <source>
        <dbReference type="EMBL" id="WWD10322.1"/>
    </source>
</evidence>
<dbReference type="EMBL" id="CP144091">
    <property type="protein sequence ID" value="WWD10322.1"/>
    <property type="molecule type" value="Genomic_DNA"/>
</dbReference>
<feature type="region of interest" description="Disordered" evidence="1">
    <location>
        <begin position="179"/>
        <end position="220"/>
    </location>
</feature>
<organism evidence="2 3">
    <name type="scientific">Kwoniella europaea PYCC6329</name>
    <dbReference type="NCBI Taxonomy" id="1423913"/>
    <lineage>
        <taxon>Eukaryota</taxon>
        <taxon>Fungi</taxon>
        <taxon>Dikarya</taxon>
        <taxon>Basidiomycota</taxon>
        <taxon>Agaricomycotina</taxon>
        <taxon>Tremellomycetes</taxon>
        <taxon>Tremellales</taxon>
        <taxon>Cryptococcaceae</taxon>
        <taxon>Kwoniella</taxon>
    </lineage>
</organism>
<evidence type="ECO:0000313" key="3">
    <source>
        <dbReference type="Proteomes" id="UP001358614"/>
    </source>
</evidence>
<evidence type="ECO:0000256" key="1">
    <source>
        <dbReference type="SAM" id="MobiDB-lite"/>
    </source>
</evidence>
<proteinExistence type="predicted"/>
<protein>
    <submittedName>
        <fullName evidence="2">Uncharacterized protein</fullName>
    </submittedName>
</protein>